<gene>
    <name evidence="1" type="ORF">N3K66_007712</name>
</gene>
<dbReference type="EMBL" id="CM047946">
    <property type="protein sequence ID" value="KAI9897856.1"/>
    <property type="molecule type" value="Genomic_DNA"/>
</dbReference>
<evidence type="ECO:0000313" key="2">
    <source>
        <dbReference type="Proteomes" id="UP001163324"/>
    </source>
</evidence>
<dbReference type="Proteomes" id="UP001163324">
    <property type="component" value="Chromosome 7"/>
</dbReference>
<evidence type="ECO:0000313" key="1">
    <source>
        <dbReference type="EMBL" id="KAI9897856.1"/>
    </source>
</evidence>
<name>A0ACC0UW09_9HYPO</name>
<protein>
    <submittedName>
        <fullName evidence="1">Uncharacterized protein</fullName>
    </submittedName>
</protein>
<reference evidence="1" key="1">
    <citation type="submission" date="2022-10" db="EMBL/GenBank/DDBJ databases">
        <title>Complete Genome of Trichothecium roseum strain YXFP-22015, a Plant Pathogen Isolated from Citrus.</title>
        <authorList>
            <person name="Wang Y."/>
            <person name="Zhu L."/>
        </authorList>
    </citation>
    <scope>NUCLEOTIDE SEQUENCE</scope>
    <source>
        <strain evidence="1">YXFP-22015</strain>
    </source>
</reference>
<proteinExistence type="predicted"/>
<accession>A0ACC0UW09</accession>
<keyword evidence="2" id="KW-1185">Reference proteome</keyword>
<comment type="caution">
    <text evidence="1">The sequence shown here is derived from an EMBL/GenBank/DDBJ whole genome shotgun (WGS) entry which is preliminary data.</text>
</comment>
<sequence length="248" mass="26825">MADCLVRRDDERLPETYGRTGAYCHGNVAVCLSLAFPPIRSLPSFRKLFISTPPDPDNPSLNIAGMDVVDHQKTTHDHTQAPRSLTIPVLGERGEEKEKTKTEKIQRGEVEPTQKKEKRSKEEGKRNMPEYTGPGAGEMIAGGTLVAEIMARDAGPEHERVLDDGEVALLEGFCALPDPADGGARAGLLAEKGLGEVRLGRPGPGAEAETGGSLVAYLIATYGLGDSPLGEDDVRRLRVWFEERGGRQ</sequence>
<organism evidence="1 2">
    <name type="scientific">Trichothecium roseum</name>
    <dbReference type="NCBI Taxonomy" id="47278"/>
    <lineage>
        <taxon>Eukaryota</taxon>
        <taxon>Fungi</taxon>
        <taxon>Dikarya</taxon>
        <taxon>Ascomycota</taxon>
        <taxon>Pezizomycotina</taxon>
        <taxon>Sordariomycetes</taxon>
        <taxon>Hypocreomycetidae</taxon>
        <taxon>Hypocreales</taxon>
        <taxon>Hypocreales incertae sedis</taxon>
        <taxon>Trichothecium</taxon>
    </lineage>
</organism>